<name>A0A7J6NDL8_PEROL</name>
<organism evidence="1 2">
    <name type="scientific">Perkinsus olseni</name>
    <name type="common">Perkinsus atlanticus</name>
    <dbReference type="NCBI Taxonomy" id="32597"/>
    <lineage>
        <taxon>Eukaryota</taxon>
        <taxon>Sar</taxon>
        <taxon>Alveolata</taxon>
        <taxon>Perkinsozoa</taxon>
        <taxon>Perkinsea</taxon>
        <taxon>Perkinsida</taxon>
        <taxon>Perkinsidae</taxon>
        <taxon>Perkinsus</taxon>
    </lineage>
</organism>
<comment type="caution">
    <text evidence="1">The sequence shown here is derived from an EMBL/GenBank/DDBJ whole genome shotgun (WGS) entry which is preliminary data.</text>
</comment>
<evidence type="ECO:0000313" key="1">
    <source>
        <dbReference type="EMBL" id="KAF4681570.1"/>
    </source>
</evidence>
<dbReference type="AlphaFoldDB" id="A0A7J6NDL8"/>
<reference evidence="1 2" key="1">
    <citation type="submission" date="2020-04" db="EMBL/GenBank/DDBJ databases">
        <title>Perkinsus olseni comparative genomics.</title>
        <authorList>
            <person name="Bogema D.R."/>
        </authorList>
    </citation>
    <scope>NUCLEOTIDE SEQUENCE [LARGE SCALE GENOMIC DNA]</scope>
    <source>
        <strain evidence="1">00978-12</strain>
    </source>
</reference>
<dbReference type="OrthoDB" id="10440532at2759"/>
<accession>A0A7J6NDL8</accession>
<evidence type="ECO:0000313" key="2">
    <source>
        <dbReference type="Proteomes" id="UP000541610"/>
    </source>
</evidence>
<feature type="non-terminal residue" evidence="1">
    <location>
        <position position="310"/>
    </location>
</feature>
<dbReference type="Proteomes" id="UP000541610">
    <property type="component" value="Unassembled WGS sequence"/>
</dbReference>
<protein>
    <submittedName>
        <fullName evidence="1">Uncharacterized protein</fullName>
    </submittedName>
</protein>
<gene>
    <name evidence="1" type="ORF">FOZ60_011954</name>
</gene>
<sequence>MAPSPYYGPVLTRLSLPFEGGGRWPKELKSRLQTLFDTRLQEAYTSKSTETGVYKVYKCCSHTECPFRVKASYSPPNTIEVCTSTAGHSENPALESRKKELPVYVDNIINELIPRFGPMRVYAEVESKIRDTFEDLLRSLANESDELPLETRRRELMKILENRRRHFLNSQQTAVTDLDEVAEECLRLGFVELNAEGIETISNDLHNAPVLTRFERPLLGHAFILDSSSAREAGCVVLTSRVGLVTWFNATHPEQSPLLRKELRRIGITVGLDGPGSLAPVLAVICKTELSSVVQHMMEWFGRIEYNIPR</sequence>
<dbReference type="EMBL" id="JABANP010000505">
    <property type="protein sequence ID" value="KAF4681570.1"/>
    <property type="molecule type" value="Genomic_DNA"/>
</dbReference>
<proteinExistence type="predicted"/>